<dbReference type="CDD" id="cd04725">
    <property type="entry name" value="OMP_decarboxylase_like"/>
    <property type="match status" value="1"/>
</dbReference>
<evidence type="ECO:0000256" key="10">
    <source>
        <dbReference type="PIRSR" id="PIRSR614732-1"/>
    </source>
</evidence>
<feature type="active site" description="Proton donor" evidence="9">
    <location>
        <position position="64"/>
    </location>
</feature>
<dbReference type="EC" id="4.1.1.23" evidence="9"/>
<dbReference type="FunFam" id="3.20.20.70:FF:000015">
    <property type="entry name" value="Orotidine 5'-phosphate decarboxylase"/>
    <property type="match status" value="1"/>
</dbReference>
<dbReference type="InterPro" id="IPR047596">
    <property type="entry name" value="OMPdecase_bac"/>
</dbReference>
<dbReference type="InterPro" id="IPR013785">
    <property type="entry name" value="Aldolase_TIM"/>
</dbReference>
<comment type="subunit">
    <text evidence="3 9">Homodimer.</text>
</comment>
<feature type="binding site" evidence="9 11">
    <location>
        <position position="184"/>
    </location>
    <ligand>
        <name>substrate</name>
    </ligand>
</feature>
<dbReference type="Proteomes" id="UP000885847">
    <property type="component" value="Unassembled WGS sequence"/>
</dbReference>
<feature type="active site" description="For OMPdecase activity" evidence="10">
    <location>
        <position position="64"/>
    </location>
</feature>
<evidence type="ECO:0000256" key="2">
    <source>
        <dbReference type="ARBA" id="ARBA00004861"/>
    </source>
</evidence>
<proteinExistence type="inferred from homology"/>
<evidence type="ECO:0000256" key="12">
    <source>
        <dbReference type="RuleBase" id="RU000512"/>
    </source>
</evidence>
<name>A0A7C0ZHU1_UNCW3</name>
<feature type="binding site" evidence="9">
    <location>
        <begin position="62"/>
        <end position="71"/>
    </location>
    <ligand>
        <name>substrate</name>
    </ligand>
</feature>
<feature type="binding site" evidence="9 11">
    <location>
        <position position="122"/>
    </location>
    <ligand>
        <name>substrate</name>
    </ligand>
</feature>
<evidence type="ECO:0000256" key="11">
    <source>
        <dbReference type="PIRSR" id="PIRSR614732-2"/>
    </source>
</evidence>
<comment type="catalytic activity">
    <reaction evidence="7 9 12">
        <text>orotidine 5'-phosphate + H(+) = UMP + CO2</text>
        <dbReference type="Rhea" id="RHEA:11596"/>
        <dbReference type="ChEBI" id="CHEBI:15378"/>
        <dbReference type="ChEBI" id="CHEBI:16526"/>
        <dbReference type="ChEBI" id="CHEBI:57538"/>
        <dbReference type="ChEBI" id="CHEBI:57865"/>
        <dbReference type="EC" id="4.1.1.23"/>
    </reaction>
</comment>
<evidence type="ECO:0000256" key="5">
    <source>
        <dbReference type="ARBA" id="ARBA00022975"/>
    </source>
</evidence>
<dbReference type="EMBL" id="DQWE01000266">
    <property type="protein sequence ID" value="HDI83243.1"/>
    <property type="molecule type" value="Genomic_DNA"/>
</dbReference>
<comment type="function">
    <text evidence="1 9">Catalyzes the decarboxylation of orotidine 5'-monophosphate (OMP) to uridine 5'-monophosphate (UMP).</text>
</comment>
<reference evidence="14" key="1">
    <citation type="journal article" date="2020" name="mSystems">
        <title>Genome- and Community-Level Interaction Insights into Carbon Utilization and Element Cycling Functions of Hydrothermarchaeota in Hydrothermal Sediment.</title>
        <authorList>
            <person name="Zhou Z."/>
            <person name="Liu Y."/>
            <person name="Xu W."/>
            <person name="Pan J."/>
            <person name="Luo Z.H."/>
            <person name="Li M."/>
        </authorList>
    </citation>
    <scope>NUCLEOTIDE SEQUENCE [LARGE SCALE GENOMIC DNA]</scope>
    <source>
        <strain evidence="14">HyVt-102</strain>
    </source>
</reference>
<evidence type="ECO:0000256" key="7">
    <source>
        <dbReference type="ARBA" id="ARBA00049157"/>
    </source>
</evidence>
<dbReference type="SMART" id="SM00934">
    <property type="entry name" value="OMPdecase"/>
    <property type="match status" value="1"/>
</dbReference>
<gene>
    <name evidence="9" type="primary">pyrF</name>
    <name evidence="14" type="ORF">ENF18_05580</name>
</gene>
<keyword evidence="6 9" id="KW-0456">Lyase</keyword>
<feature type="active site" description="For OMPdecase activity" evidence="10">
    <location>
        <position position="67"/>
    </location>
</feature>
<dbReference type="InterPro" id="IPR011060">
    <property type="entry name" value="RibuloseP-bd_barrel"/>
</dbReference>
<evidence type="ECO:0000256" key="4">
    <source>
        <dbReference type="ARBA" id="ARBA00022793"/>
    </source>
</evidence>
<feature type="active site" description="For OMPdecase activity" evidence="10">
    <location>
        <position position="62"/>
    </location>
</feature>
<dbReference type="GO" id="GO:0005829">
    <property type="term" value="C:cytosol"/>
    <property type="evidence" value="ECO:0007669"/>
    <property type="project" value="TreeGrafter"/>
</dbReference>
<dbReference type="GO" id="GO:0044205">
    <property type="term" value="P:'de novo' UMP biosynthetic process"/>
    <property type="evidence" value="ECO:0007669"/>
    <property type="project" value="UniProtKB-UniRule"/>
</dbReference>
<evidence type="ECO:0000259" key="13">
    <source>
        <dbReference type="SMART" id="SM00934"/>
    </source>
</evidence>
<dbReference type="NCBIfam" id="TIGR01740">
    <property type="entry name" value="pyrF"/>
    <property type="match status" value="1"/>
</dbReference>
<evidence type="ECO:0000256" key="9">
    <source>
        <dbReference type="HAMAP-Rule" id="MF_01200"/>
    </source>
</evidence>
<evidence type="ECO:0000256" key="1">
    <source>
        <dbReference type="ARBA" id="ARBA00002356"/>
    </source>
</evidence>
<feature type="binding site" evidence="9 11">
    <location>
        <position position="35"/>
    </location>
    <ligand>
        <name>substrate</name>
    </ligand>
</feature>
<sequence length="241" mass="26662">MIDERERRIVALDVPSFEEAEKIVKTLGDEVIFYKVGLQLYTSAGPQVIKYLKELGKKVFLDLKLHDIPNTVAETVSVASSYNVDMMTIHTFGGFEMMEVAQKRAWKPDGNQVILLGVTILTSLDQAFLNDFLGVDRNLKDEILQLASLAKSAGLSGVVASPNEVRDIKLQCGEEFIVVTPGIRPEGYDSMDHARSASPKEAIIMGADYIVVGRPIVQSDDPLKSAREIQEKIRNGLSQRP</sequence>
<dbReference type="HAMAP" id="MF_01200_B">
    <property type="entry name" value="OMPdecase_type1_B"/>
    <property type="match status" value="1"/>
</dbReference>
<comment type="pathway">
    <text evidence="2 9 12">Pyrimidine metabolism; UMP biosynthesis via de novo pathway; UMP from orotate: step 2/2.</text>
</comment>
<dbReference type="UniPathway" id="UPA00070">
    <property type="reaction ID" value="UER00120"/>
</dbReference>
<dbReference type="InterPro" id="IPR001754">
    <property type="entry name" value="OMPdeCOase_dom"/>
</dbReference>
<protein>
    <recommendedName>
        <fullName evidence="9">Orotidine 5'-phosphate decarboxylase</fullName>
        <ecNumber evidence="9">4.1.1.23</ecNumber>
    </recommendedName>
    <alternativeName>
        <fullName evidence="9">OMP decarboxylase</fullName>
        <shortName evidence="9">OMPDCase</shortName>
        <shortName evidence="9">OMPdecase</shortName>
    </alternativeName>
</protein>
<evidence type="ECO:0000256" key="8">
    <source>
        <dbReference type="ARBA" id="ARBA00061012"/>
    </source>
</evidence>
<comment type="caution">
    <text evidence="14">The sequence shown here is derived from an EMBL/GenBank/DDBJ whole genome shotgun (WGS) entry which is preliminary data.</text>
</comment>
<dbReference type="SUPFAM" id="SSF51366">
    <property type="entry name" value="Ribulose-phoshate binding barrel"/>
    <property type="match status" value="1"/>
</dbReference>
<dbReference type="PANTHER" id="PTHR32119:SF2">
    <property type="entry name" value="OROTIDINE 5'-PHOSPHATE DECARBOXYLASE"/>
    <property type="match status" value="1"/>
</dbReference>
<accession>A0A7C0ZHU1</accession>
<comment type="caution">
    <text evidence="9">Lacks conserved residue(s) required for the propagation of feature annotation.</text>
</comment>
<dbReference type="AlphaFoldDB" id="A0A7C0ZHU1"/>
<evidence type="ECO:0000256" key="6">
    <source>
        <dbReference type="ARBA" id="ARBA00023239"/>
    </source>
</evidence>
<dbReference type="InterPro" id="IPR018089">
    <property type="entry name" value="OMPdecase_AS"/>
</dbReference>
<dbReference type="GO" id="GO:0004590">
    <property type="term" value="F:orotidine-5'-phosphate decarboxylase activity"/>
    <property type="evidence" value="ECO:0007669"/>
    <property type="project" value="UniProtKB-UniRule"/>
</dbReference>
<evidence type="ECO:0000256" key="3">
    <source>
        <dbReference type="ARBA" id="ARBA00011738"/>
    </source>
</evidence>
<dbReference type="PROSITE" id="PS00156">
    <property type="entry name" value="OMPDECASE"/>
    <property type="match status" value="1"/>
</dbReference>
<feature type="binding site" evidence="9 11">
    <location>
        <position position="213"/>
    </location>
    <ligand>
        <name>substrate</name>
    </ligand>
</feature>
<feature type="domain" description="Orotidine 5'-phosphate decarboxylase" evidence="13">
    <location>
        <begin position="7"/>
        <end position="229"/>
    </location>
</feature>
<organism evidence="14">
    <name type="scientific">candidate division WOR-3 bacterium</name>
    <dbReference type="NCBI Taxonomy" id="2052148"/>
    <lineage>
        <taxon>Bacteria</taxon>
        <taxon>Bacteria division WOR-3</taxon>
    </lineage>
</organism>
<comment type="similarity">
    <text evidence="8 9">Belongs to the OMP decarboxylase family. Type 1 subfamily.</text>
</comment>
<evidence type="ECO:0000313" key="14">
    <source>
        <dbReference type="EMBL" id="HDI83243.1"/>
    </source>
</evidence>
<dbReference type="PANTHER" id="PTHR32119">
    <property type="entry name" value="OROTIDINE 5'-PHOSPHATE DECARBOXYLASE"/>
    <property type="match status" value="1"/>
</dbReference>
<dbReference type="NCBIfam" id="NF001273">
    <property type="entry name" value="PRK00230.1"/>
    <property type="match status" value="1"/>
</dbReference>
<keyword evidence="5 9" id="KW-0665">Pyrimidine biosynthesis</keyword>
<keyword evidence="4 9" id="KW-0210">Decarboxylase</keyword>
<feature type="binding site" evidence="9 11">
    <location>
        <position position="13"/>
    </location>
    <ligand>
        <name>substrate</name>
    </ligand>
</feature>
<dbReference type="Gene3D" id="3.20.20.70">
    <property type="entry name" value="Aldolase class I"/>
    <property type="match status" value="1"/>
</dbReference>
<dbReference type="Pfam" id="PF00215">
    <property type="entry name" value="OMPdecase"/>
    <property type="match status" value="1"/>
</dbReference>
<feature type="binding site" evidence="9 11">
    <location>
        <position position="214"/>
    </location>
    <ligand>
        <name>substrate</name>
    </ligand>
</feature>
<dbReference type="GO" id="GO:0006207">
    <property type="term" value="P:'de novo' pyrimidine nucleobase biosynthetic process"/>
    <property type="evidence" value="ECO:0007669"/>
    <property type="project" value="InterPro"/>
</dbReference>
<dbReference type="InterPro" id="IPR014732">
    <property type="entry name" value="OMPdecase"/>
</dbReference>